<proteinExistence type="predicted"/>
<feature type="region of interest" description="Disordered" evidence="1">
    <location>
        <begin position="116"/>
        <end position="140"/>
    </location>
</feature>
<evidence type="ECO:0000256" key="1">
    <source>
        <dbReference type="SAM" id="MobiDB-lite"/>
    </source>
</evidence>
<feature type="non-terminal residue" evidence="2">
    <location>
        <position position="1"/>
    </location>
</feature>
<reference evidence="2" key="1">
    <citation type="submission" date="2023-10" db="EMBL/GenBank/DDBJ databases">
        <authorList>
            <person name="Chen Y."/>
            <person name="Shah S."/>
            <person name="Dougan E. K."/>
            <person name="Thang M."/>
            <person name="Chan C."/>
        </authorList>
    </citation>
    <scope>NUCLEOTIDE SEQUENCE [LARGE SCALE GENOMIC DNA]</scope>
</reference>
<feature type="compositionally biased region" description="Low complexity" evidence="1">
    <location>
        <begin position="121"/>
        <end position="130"/>
    </location>
</feature>
<comment type="caution">
    <text evidence="2">The sequence shown here is derived from an EMBL/GenBank/DDBJ whole genome shotgun (WGS) entry which is preliminary data.</text>
</comment>
<protein>
    <submittedName>
        <fullName evidence="2">Uncharacterized protein</fullName>
    </submittedName>
</protein>
<organism evidence="2 3">
    <name type="scientific">Prorocentrum cordatum</name>
    <dbReference type="NCBI Taxonomy" id="2364126"/>
    <lineage>
        <taxon>Eukaryota</taxon>
        <taxon>Sar</taxon>
        <taxon>Alveolata</taxon>
        <taxon>Dinophyceae</taxon>
        <taxon>Prorocentrales</taxon>
        <taxon>Prorocentraceae</taxon>
        <taxon>Prorocentrum</taxon>
    </lineage>
</organism>
<evidence type="ECO:0000313" key="2">
    <source>
        <dbReference type="EMBL" id="CAK0839941.1"/>
    </source>
</evidence>
<accession>A0ABN9T553</accession>
<name>A0ABN9T553_9DINO</name>
<gene>
    <name evidence="2" type="ORF">PCOR1329_LOCUS35495</name>
</gene>
<evidence type="ECO:0000313" key="3">
    <source>
        <dbReference type="Proteomes" id="UP001189429"/>
    </source>
</evidence>
<dbReference type="Proteomes" id="UP001189429">
    <property type="component" value="Unassembled WGS sequence"/>
</dbReference>
<keyword evidence="3" id="KW-1185">Reference proteome</keyword>
<sequence length="175" mass="18790">AKAKLENEVRRRSEKHRAPKANSYALHSMSIQMFAQTAEYEAPCSATLAARPPPGLVEEIDVAAWGGVGARIFWALEACEDDEEFVDFVSWKRAAEPPDAETTSTAGSDCASDADCGGHGASTADTSAADDQSEADADIDVTAWQGVGKLMWTALGSFEDEDDDPLQRRLLQQAP</sequence>
<dbReference type="EMBL" id="CAUYUJ010014335">
    <property type="protein sequence ID" value="CAK0839941.1"/>
    <property type="molecule type" value="Genomic_DNA"/>
</dbReference>